<evidence type="ECO:0000313" key="4">
    <source>
        <dbReference type="Proteomes" id="UP000297025"/>
    </source>
</evidence>
<sequence>MSTTTGGRPDDPPAPPSAPVAPSTQRLIGRTTAVLLDDLVKAVAPAGSTTSDFKGQGGVDLLDEEGSVSLSASDFPLTYAELVASSSRGTSTVGVNVQPLRMAEGDACSAEYAGTECEVTTMPNGDKVRTYVDTDSKPDATRLVAELLSSSRDLRVLVGASAPNGAAQALTRAELVTIASDSSWSFQVPGELVARGEALEGFTALDSDTSIDGMPRAPREQD</sequence>
<reference evidence="3" key="4">
    <citation type="submission" date="2019-03" db="EMBL/GenBank/DDBJ databases">
        <authorList>
            <person name="Huang Y."/>
        </authorList>
    </citation>
    <scope>NUCLEOTIDE SEQUENCE</scope>
    <source>
        <strain evidence="3">JCM 16608</strain>
    </source>
</reference>
<dbReference type="EMBL" id="CP038462">
    <property type="protein sequence ID" value="QCC78508.1"/>
    <property type="molecule type" value="Genomic_DNA"/>
</dbReference>
<dbReference type="EMBL" id="BMCK01000001">
    <property type="protein sequence ID" value="GGD11830.1"/>
    <property type="molecule type" value="Genomic_DNA"/>
</dbReference>
<reference evidence="2" key="2">
    <citation type="journal article" date="2014" name="Int. J. Syst. Evol. Microbiol.">
        <title>Complete genome of a new Firmicutes species belonging to the dominant human colonic microbiota ('Ruminococcus bicirculans') reveals two chromosomes and a selective capacity to utilize plant glucans.</title>
        <authorList>
            <consortium name="NISC Comparative Sequencing Program"/>
            <person name="Wegmann U."/>
            <person name="Louis P."/>
            <person name="Goesmann A."/>
            <person name="Henrissat B."/>
            <person name="Duncan S.H."/>
            <person name="Flint H.J."/>
        </authorList>
    </citation>
    <scope>NUCLEOTIDE SEQUENCE</scope>
    <source>
        <strain evidence="2">CCM 7403</strain>
    </source>
</reference>
<protein>
    <submittedName>
        <fullName evidence="3">Uncharacterized protein</fullName>
    </submittedName>
</protein>
<evidence type="ECO:0000256" key="1">
    <source>
        <dbReference type="SAM" id="MobiDB-lite"/>
    </source>
</evidence>
<evidence type="ECO:0000313" key="5">
    <source>
        <dbReference type="Proteomes" id="UP000630594"/>
    </source>
</evidence>
<keyword evidence="5" id="KW-1185">Reference proteome</keyword>
<feature type="region of interest" description="Disordered" evidence="1">
    <location>
        <begin position="1"/>
        <end position="24"/>
    </location>
</feature>
<evidence type="ECO:0000313" key="3">
    <source>
        <dbReference type="EMBL" id="QCC78508.1"/>
    </source>
</evidence>
<dbReference type="Proteomes" id="UP000630594">
    <property type="component" value="Unassembled WGS sequence"/>
</dbReference>
<dbReference type="AlphaFoldDB" id="A0A4P7UH25"/>
<accession>A0A4P7UH25</accession>
<proteinExistence type="predicted"/>
<reference evidence="5" key="3">
    <citation type="journal article" date="2019" name="Int. J. Syst. Evol. Microbiol.">
        <title>The Global Catalogue of Microorganisms (GCM) 10K type strain sequencing project: providing services to taxonomists for standard genome sequencing and annotation.</title>
        <authorList>
            <consortium name="The Broad Institute Genomics Platform"/>
            <consortium name="The Broad Institute Genome Sequencing Center for Infectious Disease"/>
            <person name="Wu L."/>
            <person name="Ma J."/>
        </authorList>
    </citation>
    <scope>NUCLEOTIDE SEQUENCE [LARGE SCALE GENOMIC DNA]</scope>
    <source>
        <strain evidence="5">CCM 7403</strain>
    </source>
</reference>
<reference evidence="2" key="5">
    <citation type="submission" date="2024-05" db="EMBL/GenBank/DDBJ databases">
        <authorList>
            <person name="Sun Q."/>
            <person name="Sedlacek I."/>
        </authorList>
    </citation>
    <scope>NUCLEOTIDE SEQUENCE</scope>
    <source>
        <strain evidence="2">CCM 7403</strain>
    </source>
</reference>
<organism evidence="3 4">
    <name type="scientific">Nocardioides daphniae</name>
    <dbReference type="NCBI Taxonomy" id="402297"/>
    <lineage>
        <taxon>Bacteria</taxon>
        <taxon>Bacillati</taxon>
        <taxon>Actinomycetota</taxon>
        <taxon>Actinomycetes</taxon>
        <taxon>Propionibacteriales</taxon>
        <taxon>Nocardioidaceae</taxon>
        <taxon>Nocardioides</taxon>
    </lineage>
</organism>
<reference evidence="3 4" key="1">
    <citation type="journal article" date="2008" name="Int. J. Syst. Evol. Microbiol.">
        <title>Nocardioides daphniae sp. nov., isolated from Daphnia cucullata (Crustacea: Cladocera).</title>
        <authorList>
            <person name="Toth E.M."/>
            <person name="Keki Z."/>
            <person name="Homonnay Z.G."/>
            <person name="Borsodi A.K."/>
            <person name="Marialigeti K."/>
            <person name="Schumann P."/>
        </authorList>
    </citation>
    <scope>NUCLEOTIDE SEQUENCE [LARGE SCALE GENOMIC DNA]</scope>
    <source>
        <strain evidence="3 4">JCM 16608</strain>
    </source>
</reference>
<evidence type="ECO:0000313" key="2">
    <source>
        <dbReference type="EMBL" id="GGD11830.1"/>
    </source>
</evidence>
<gene>
    <name evidence="3" type="ORF">E2C04_17220</name>
    <name evidence="2" type="ORF">GCM10007231_08380</name>
</gene>
<dbReference type="Proteomes" id="UP000297025">
    <property type="component" value="Chromosome"/>
</dbReference>
<dbReference type="RefSeq" id="WP_135833545.1">
    <property type="nucleotide sequence ID" value="NZ_BMCK01000001.1"/>
</dbReference>
<dbReference type="KEGG" id="ndp:E2C04_17220"/>
<name>A0A4P7UH25_9ACTN</name>
<dbReference type="OrthoDB" id="10006526at2"/>